<proteinExistence type="predicted"/>
<gene>
    <name evidence="1" type="ORF">METZ01_LOCUS62936</name>
</gene>
<dbReference type="Gene3D" id="1.25.40.10">
    <property type="entry name" value="Tetratricopeptide repeat domain"/>
    <property type="match status" value="2"/>
</dbReference>
<dbReference type="InterPro" id="IPR011990">
    <property type="entry name" value="TPR-like_helical_dom_sf"/>
</dbReference>
<organism evidence="1">
    <name type="scientific">marine metagenome</name>
    <dbReference type="NCBI Taxonomy" id="408172"/>
    <lineage>
        <taxon>unclassified sequences</taxon>
        <taxon>metagenomes</taxon>
        <taxon>ecological metagenomes</taxon>
    </lineage>
</organism>
<dbReference type="InterPro" id="IPR019734">
    <property type="entry name" value="TPR_rpt"/>
</dbReference>
<sequence length="476" mass="54283">MKKYLISFFIFSATSAAIAHAPADLLIKQADIDSVGNVPAESVANQTGIDGAENEKAVPKGPGTATIATEQDYFDFLRILHAEQPKKSGHLLGRLARPSKDLGEHKISEYDTYLKIYFPNAHSDHVQRFMIESFVDQEKWDEAELALLKFVYLYPNSALKKTVIENGYVLLEEEEYYQSDRDKLVTLLQEAPRSGEIQNRYFKFLSAVHGLRDPKLKPLFKREAWEYLRLYSHLPRASKALMGLAGVDLSNGAHHSALMIYEKLMTMYSTSREFASALFQSGKLKQEQFGEYNEATANFRQFLKQFPEHRFVAEAQYRIAAIADQNFNDWTTAIGEYEKVVTQHPTNVYTIPSLLRAGEIQATKLRQEEEAIATYNRIASEYPDSTVQVTKALQRAGKLYEKSKEYEEAIAQYMVVHEKYPGTEGALVSLEKCAFIYEKKIKRKDKAVEKLNIIVKEYPGTKKAKKAAKRIKKLNK</sequence>
<dbReference type="EMBL" id="UINC01003889">
    <property type="protein sequence ID" value="SVA10082.1"/>
    <property type="molecule type" value="Genomic_DNA"/>
</dbReference>
<protein>
    <submittedName>
        <fullName evidence="1">Uncharacterized protein</fullName>
    </submittedName>
</protein>
<dbReference type="AlphaFoldDB" id="A0A381T1I6"/>
<accession>A0A381T1I6</accession>
<dbReference type="Pfam" id="PF13174">
    <property type="entry name" value="TPR_6"/>
    <property type="match status" value="5"/>
</dbReference>
<name>A0A381T1I6_9ZZZZ</name>
<reference evidence="1" key="1">
    <citation type="submission" date="2018-05" db="EMBL/GenBank/DDBJ databases">
        <authorList>
            <person name="Lanie J.A."/>
            <person name="Ng W.-L."/>
            <person name="Kazmierczak K.M."/>
            <person name="Andrzejewski T.M."/>
            <person name="Davidsen T.M."/>
            <person name="Wayne K.J."/>
            <person name="Tettelin H."/>
            <person name="Glass J.I."/>
            <person name="Rusch D."/>
            <person name="Podicherti R."/>
            <person name="Tsui H.-C.T."/>
            <person name="Winkler M.E."/>
        </authorList>
    </citation>
    <scope>NUCLEOTIDE SEQUENCE</scope>
</reference>
<dbReference type="SUPFAM" id="SSF48452">
    <property type="entry name" value="TPR-like"/>
    <property type="match status" value="1"/>
</dbReference>
<evidence type="ECO:0000313" key="1">
    <source>
        <dbReference type="EMBL" id="SVA10082.1"/>
    </source>
</evidence>